<dbReference type="PANTHER" id="PTHR22744">
    <property type="entry name" value="HELIX LOOP HELIX PROTEIN 21-RELATED"/>
    <property type="match status" value="1"/>
</dbReference>
<dbReference type="Gene3D" id="3.30.710.10">
    <property type="entry name" value="Potassium Channel Kv1.1, Chain A"/>
    <property type="match status" value="1"/>
</dbReference>
<gene>
    <name evidence="2" type="ORF">BpHYR1_023823</name>
</gene>
<sequence>MELVDFSKPTTMCDVFLIVESRKLYCNRAMLSIWSPVFETMFKSNFKEKESSEVNLPDKTFDDIQELLQVIYPPNKAINLSNVEKMLQFADEYQMNELTRRCRQFLMTQRAGTLEILLLAQRYQFEDVIKRCVEHLKHTINSNILSNELKIKEVNVETLNSVLIARVKHLETLLDTFKKKVSGSCEKFRDIKALPGNFNENLTTCSRHTESVESCQDCMRNVRLIINRLCEEGSELTE</sequence>
<dbReference type="Proteomes" id="UP000276133">
    <property type="component" value="Unassembled WGS sequence"/>
</dbReference>
<feature type="domain" description="BTB" evidence="1">
    <location>
        <begin position="13"/>
        <end position="80"/>
    </location>
</feature>
<evidence type="ECO:0000259" key="1">
    <source>
        <dbReference type="PROSITE" id="PS50097"/>
    </source>
</evidence>
<dbReference type="SUPFAM" id="SSF54695">
    <property type="entry name" value="POZ domain"/>
    <property type="match status" value="1"/>
</dbReference>
<dbReference type="InterPro" id="IPR011333">
    <property type="entry name" value="SKP1/BTB/POZ_sf"/>
</dbReference>
<accession>A0A3M7PR93</accession>
<proteinExistence type="predicted"/>
<comment type="caution">
    <text evidence="2">The sequence shown here is derived from an EMBL/GenBank/DDBJ whole genome shotgun (WGS) entry which is preliminary data.</text>
</comment>
<evidence type="ECO:0000313" key="3">
    <source>
        <dbReference type="Proteomes" id="UP000276133"/>
    </source>
</evidence>
<dbReference type="CDD" id="cd18186">
    <property type="entry name" value="BTB_POZ_ZBTB_KLHL-like"/>
    <property type="match status" value="1"/>
</dbReference>
<dbReference type="EMBL" id="REGN01009388">
    <property type="protein sequence ID" value="RNA01275.1"/>
    <property type="molecule type" value="Genomic_DNA"/>
</dbReference>
<name>A0A3M7PR93_BRAPC</name>
<evidence type="ECO:0000313" key="2">
    <source>
        <dbReference type="EMBL" id="RNA01275.1"/>
    </source>
</evidence>
<dbReference type="Pfam" id="PF00651">
    <property type="entry name" value="BTB"/>
    <property type="match status" value="1"/>
</dbReference>
<dbReference type="AlphaFoldDB" id="A0A3M7PR93"/>
<dbReference type="PROSITE" id="PS50097">
    <property type="entry name" value="BTB"/>
    <property type="match status" value="1"/>
</dbReference>
<keyword evidence="3" id="KW-1185">Reference proteome</keyword>
<dbReference type="PANTHER" id="PTHR22744:SF17">
    <property type="entry name" value="BTB DOMAIN-CONTAINING PROTEIN"/>
    <property type="match status" value="1"/>
</dbReference>
<dbReference type="InterPro" id="IPR000210">
    <property type="entry name" value="BTB/POZ_dom"/>
</dbReference>
<reference evidence="2 3" key="1">
    <citation type="journal article" date="2018" name="Sci. Rep.">
        <title>Genomic signatures of local adaptation to the degree of environmental predictability in rotifers.</title>
        <authorList>
            <person name="Franch-Gras L."/>
            <person name="Hahn C."/>
            <person name="Garcia-Roger E.M."/>
            <person name="Carmona M.J."/>
            <person name="Serra M."/>
            <person name="Gomez A."/>
        </authorList>
    </citation>
    <scope>NUCLEOTIDE SEQUENCE [LARGE SCALE GENOMIC DNA]</scope>
    <source>
        <strain evidence="2">HYR1</strain>
    </source>
</reference>
<dbReference type="SMART" id="SM00225">
    <property type="entry name" value="BTB"/>
    <property type="match status" value="1"/>
</dbReference>
<organism evidence="2 3">
    <name type="scientific">Brachionus plicatilis</name>
    <name type="common">Marine rotifer</name>
    <name type="synonym">Brachionus muelleri</name>
    <dbReference type="NCBI Taxonomy" id="10195"/>
    <lineage>
        <taxon>Eukaryota</taxon>
        <taxon>Metazoa</taxon>
        <taxon>Spiralia</taxon>
        <taxon>Gnathifera</taxon>
        <taxon>Rotifera</taxon>
        <taxon>Eurotatoria</taxon>
        <taxon>Monogononta</taxon>
        <taxon>Pseudotrocha</taxon>
        <taxon>Ploima</taxon>
        <taxon>Brachionidae</taxon>
        <taxon>Brachionus</taxon>
    </lineage>
</organism>
<dbReference type="STRING" id="10195.A0A3M7PR93"/>
<protein>
    <submittedName>
        <fullName evidence="2">BTB and MATH domain-containing 38-like</fullName>
    </submittedName>
</protein>
<dbReference type="OrthoDB" id="437903at2759"/>